<dbReference type="GO" id="GO:0042597">
    <property type="term" value="C:periplasmic space"/>
    <property type="evidence" value="ECO:0007669"/>
    <property type="project" value="UniProtKB-SubCell"/>
</dbReference>
<dbReference type="OrthoDB" id="9815602at2"/>
<comment type="subcellular location">
    <subcellularLocation>
        <location evidence="1">Periplasm</location>
    </subcellularLocation>
</comment>
<evidence type="ECO:0000313" key="6">
    <source>
        <dbReference type="EMBL" id="ADO84154.1"/>
    </source>
</evidence>
<dbReference type="RefSeq" id="WP_013388813.1">
    <property type="nucleotide sequence ID" value="NC_014633.1"/>
</dbReference>
<accession>E3HDG8</accession>
<keyword evidence="7" id="KW-1185">Reference proteome</keyword>
<feature type="transmembrane region" description="Helical" evidence="4">
    <location>
        <begin position="6"/>
        <end position="23"/>
    </location>
</feature>
<evidence type="ECO:0000256" key="2">
    <source>
        <dbReference type="ARBA" id="ARBA00010742"/>
    </source>
</evidence>
<evidence type="ECO:0000256" key="4">
    <source>
        <dbReference type="SAM" id="Phobius"/>
    </source>
</evidence>
<dbReference type="Gene3D" id="3.40.190.10">
    <property type="entry name" value="Periplasmic binding protein-like II"/>
    <property type="match status" value="2"/>
</dbReference>
<dbReference type="Pfam" id="PF09084">
    <property type="entry name" value="NMT1"/>
    <property type="match status" value="1"/>
</dbReference>
<dbReference type="SUPFAM" id="SSF53850">
    <property type="entry name" value="Periplasmic binding protein-like II"/>
    <property type="match status" value="1"/>
</dbReference>
<gene>
    <name evidence="6" type="ordered locus">Ilyop_2394</name>
</gene>
<dbReference type="EMBL" id="CP002282">
    <property type="protein sequence ID" value="ADO84154.1"/>
    <property type="molecule type" value="Genomic_DNA"/>
</dbReference>
<keyword evidence="4" id="KW-0472">Membrane</keyword>
<dbReference type="HOGENOM" id="CLU_028871_3_2_0"/>
<keyword evidence="6" id="KW-0614">Plasmid</keyword>
<dbReference type="KEGG" id="ipo:Ilyop_2394"/>
<keyword evidence="4" id="KW-0812">Transmembrane</keyword>
<evidence type="ECO:0000256" key="1">
    <source>
        <dbReference type="ARBA" id="ARBA00004418"/>
    </source>
</evidence>
<feature type="domain" description="SsuA/THI5-like" evidence="5">
    <location>
        <begin position="42"/>
        <end position="243"/>
    </location>
</feature>
<comment type="similarity">
    <text evidence="2">Belongs to the bacterial solute-binding protein SsuA/TauA family.</text>
</comment>
<reference evidence="6 7" key="1">
    <citation type="journal article" date="2010" name="Stand. Genomic Sci.">
        <title>Complete genome sequence of Ilyobacter polytropus type strain (CuHbu1).</title>
        <authorList>
            <person name="Sikorski J."/>
            <person name="Chertkov O."/>
            <person name="Lapidus A."/>
            <person name="Nolan M."/>
            <person name="Lucas S."/>
            <person name="Del Rio T.G."/>
            <person name="Tice H."/>
            <person name="Cheng J.F."/>
            <person name="Tapia R."/>
            <person name="Han C."/>
            <person name="Goodwin L."/>
            <person name="Pitluck S."/>
            <person name="Liolios K."/>
            <person name="Ivanova N."/>
            <person name="Mavromatis K."/>
            <person name="Mikhailova N."/>
            <person name="Pati A."/>
            <person name="Chen A."/>
            <person name="Palaniappan K."/>
            <person name="Land M."/>
            <person name="Hauser L."/>
            <person name="Chang Y.J."/>
            <person name="Jeffries C.D."/>
            <person name="Brambilla E."/>
            <person name="Yasawong M."/>
            <person name="Rohde M."/>
            <person name="Pukall R."/>
            <person name="Spring S."/>
            <person name="Goker M."/>
            <person name="Woyke T."/>
            <person name="Bristow J."/>
            <person name="Eisen J.A."/>
            <person name="Markowitz V."/>
            <person name="Hugenholtz P."/>
            <person name="Kyrpides N.C."/>
            <person name="Klenk H.P."/>
        </authorList>
    </citation>
    <scope>NUCLEOTIDE SEQUENCE [LARGE SCALE GENOMIC DNA]</scope>
    <source>
        <strain evidence="7">ATCC 51220 / DSM 2926 / LMG 16218 / CuHBu1</strain>
        <plasmid evidence="7">pILYOP01</plasmid>
    </source>
</reference>
<keyword evidence="3" id="KW-0732">Signal</keyword>
<keyword evidence="4" id="KW-1133">Transmembrane helix</keyword>
<protein>
    <submittedName>
        <fullName evidence="6">NMT1/THI5 like domain protein</fullName>
    </submittedName>
</protein>
<dbReference type="PANTHER" id="PTHR30024">
    <property type="entry name" value="ALIPHATIC SULFONATES-BINDING PROTEIN-RELATED"/>
    <property type="match status" value="1"/>
</dbReference>
<name>E3HDG8_ILYPC</name>
<sequence>MKIKNILFPFIFGFTIILFASCFKEKKPIRIAANNWPSCELWYIAEEQGYFEDVPVEIVRFTKWSDSMASLYLGKTDLVHSTYFNAVYHAGKGEKSKIILMTETIFGNQGLVVNKEIQSASDLKGKKIAVEIDRDEHYLLYKFLRKNNMSENDIELVSVSSFEEASKLFIDGKVDAAVTYEPYVSTAVDKVNGNLLMQSNRKLMSTDVILAREKSLDKRPEDYSKLVKAWYKAQEFVKNNPEKGYQIMASKEKITVNEFKKFYEKFIFFSIDENMEELSSGKIDEELKNLNQFMIESKLTKKKIDTRKLYDSTVVKMVKGDI</sequence>
<evidence type="ECO:0000259" key="5">
    <source>
        <dbReference type="Pfam" id="PF09084"/>
    </source>
</evidence>
<dbReference type="AlphaFoldDB" id="E3HDG8"/>
<dbReference type="InterPro" id="IPR015168">
    <property type="entry name" value="SsuA/THI5"/>
</dbReference>
<dbReference type="PROSITE" id="PS51257">
    <property type="entry name" value="PROKAR_LIPOPROTEIN"/>
    <property type="match status" value="1"/>
</dbReference>
<evidence type="ECO:0000313" key="7">
    <source>
        <dbReference type="Proteomes" id="UP000006875"/>
    </source>
</evidence>
<dbReference type="Proteomes" id="UP000006875">
    <property type="component" value="Plasmid pILYOP01"/>
</dbReference>
<proteinExistence type="inferred from homology"/>
<dbReference type="PANTHER" id="PTHR30024:SF47">
    <property type="entry name" value="TAURINE-BINDING PERIPLASMIC PROTEIN"/>
    <property type="match status" value="1"/>
</dbReference>
<evidence type="ECO:0000256" key="3">
    <source>
        <dbReference type="ARBA" id="ARBA00022729"/>
    </source>
</evidence>
<geneLocation type="plasmid" evidence="6 7">
    <name>pILYOP01</name>
</geneLocation>
<organism evidence="6 7">
    <name type="scientific">Ilyobacter polytropus (strain ATCC 51220 / DSM 2926 / LMG 16218 / CuHBu1)</name>
    <dbReference type="NCBI Taxonomy" id="572544"/>
    <lineage>
        <taxon>Bacteria</taxon>
        <taxon>Fusobacteriati</taxon>
        <taxon>Fusobacteriota</taxon>
        <taxon>Fusobacteriia</taxon>
        <taxon>Fusobacteriales</taxon>
        <taxon>Fusobacteriaceae</taxon>
        <taxon>Ilyobacter</taxon>
    </lineage>
</organism>